<dbReference type="Proteomes" id="UP000018817">
    <property type="component" value="Unassembled WGS sequence"/>
</dbReference>
<dbReference type="AlphaFoldDB" id="W2R384"/>
<name>W2R384_PHYN3</name>
<dbReference type="VEuPathDB" id="FungiDB:PPTG_21189"/>
<accession>W2R384</accession>
<dbReference type="GeneID" id="20189788"/>
<gene>
    <name evidence="1" type="ORF">PPTG_21189</name>
</gene>
<dbReference type="OMA" id="QGQMVIC"/>
<sequence>MIKDVLVAIAGGEVRTGCMFGKSFKLWEHLSYQGQMVICSRGRDQFVTYGVIQAEMPRFAHHVLGMQ</sequence>
<protein>
    <submittedName>
        <fullName evidence="1">Uncharacterized protein</fullName>
    </submittedName>
</protein>
<reference evidence="1 2" key="2">
    <citation type="submission" date="2013-11" db="EMBL/GenBank/DDBJ databases">
        <title>The Genome Sequence of Phytophthora parasitica INRA-310.</title>
        <authorList>
            <consortium name="The Broad Institute Genomics Platform"/>
            <person name="Russ C."/>
            <person name="Tyler B."/>
            <person name="Panabieres F."/>
            <person name="Shan W."/>
            <person name="Tripathy S."/>
            <person name="Grunwald N."/>
            <person name="Machado M."/>
            <person name="Johnson C.S."/>
            <person name="Arredondo F."/>
            <person name="Hong C."/>
            <person name="Coffey M."/>
            <person name="Young S.K."/>
            <person name="Zeng Q."/>
            <person name="Gargeya S."/>
            <person name="Fitzgerald M."/>
            <person name="Abouelleil A."/>
            <person name="Alvarado L."/>
            <person name="Chapman S.B."/>
            <person name="Gainer-Dewar J."/>
            <person name="Goldberg J."/>
            <person name="Griggs A."/>
            <person name="Gujja S."/>
            <person name="Hansen M."/>
            <person name="Howarth C."/>
            <person name="Imamovic A."/>
            <person name="Ireland A."/>
            <person name="Larimer J."/>
            <person name="McCowan C."/>
            <person name="Murphy C."/>
            <person name="Pearson M."/>
            <person name="Poon T.W."/>
            <person name="Priest M."/>
            <person name="Roberts A."/>
            <person name="Saif S."/>
            <person name="Shea T."/>
            <person name="Sykes S."/>
            <person name="Wortman J."/>
            <person name="Nusbaum C."/>
            <person name="Birren B."/>
        </authorList>
    </citation>
    <scope>NUCLEOTIDE SEQUENCE [LARGE SCALE GENOMIC DNA]</scope>
    <source>
        <strain evidence="1 2">INRA-310</strain>
    </source>
</reference>
<evidence type="ECO:0000313" key="1">
    <source>
        <dbReference type="EMBL" id="ETN19882.1"/>
    </source>
</evidence>
<dbReference type="RefSeq" id="XP_008894690.1">
    <property type="nucleotide sequence ID" value="XM_008896442.1"/>
</dbReference>
<evidence type="ECO:0000313" key="2">
    <source>
        <dbReference type="Proteomes" id="UP000018817"/>
    </source>
</evidence>
<organism evidence="1 2">
    <name type="scientific">Phytophthora nicotianae (strain INRA-310)</name>
    <name type="common">Phytophthora parasitica</name>
    <dbReference type="NCBI Taxonomy" id="761204"/>
    <lineage>
        <taxon>Eukaryota</taxon>
        <taxon>Sar</taxon>
        <taxon>Stramenopiles</taxon>
        <taxon>Oomycota</taxon>
        <taxon>Peronosporomycetes</taxon>
        <taxon>Peronosporales</taxon>
        <taxon>Peronosporaceae</taxon>
        <taxon>Phytophthora</taxon>
    </lineage>
</organism>
<proteinExistence type="predicted"/>
<dbReference type="EMBL" id="KI669564">
    <property type="protein sequence ID" value="ETN19882.1"/>
    <property type="molecule type" value="Genomic_DNA"/>
</dbReference>
<reference evidence="2" key="1">
    <citation type="submission" date="2011-12" db="EMBL/GenBank/DDBJ databases">
        <authorList>
            <consortium name="The Broad Institute Genome Sequencing Platform"/>
            <person name="Russ C."/>
            <person name="Tyler B."/>
            <person name="Panabieres F."/>
            <person name="Shan W."/>
            <person name="Tripathy S."/>
            <person name="Grunwald N."/>
            <person name="Machado M."/>
            <person name="Young S.K."/>
            <person name="Zeng Q."/>
            <person name="Gargeya S."/>
            <person name="Fitzgerald M."/>
            <person name="Haas B."/>
            <person name="Abouelleil A."/>
            <person name="Alvarado L."/>
            <person name="Arachchi H.M."/>
            <person name="Berlin A."/>
            <person name="Chapman S.B."/>
            <person name="Gearin G."/>
            <person name="Goldberg J."/>
            <person name="Griggs A."/>
            <person name="Gujja S."/>
            <person name="Hansen M."/>
            <person name="Heiman D."/>
            <person name="Howarth C."/>
            <person name="Larimer J."/>
            <person name="Lui A."/>
            <person name="MacDonald P.J.P."/>
            <person name="McCowen C."/>
            <person name="Montmayeur A."/>
            <person name="Murphy C."/>
            <person name="Neiman D."/>
            <person name="Pearson M."/>
            <person name="Priest M."/>
            <person name="Roberts A."/>
            <person name="Saif S."/>
            <person name="Shea T."/>
            <person name="Sisk P."/>
            <person name="Stolte C."/>
            <person name="Sykes S."/>
            <person name="Wortman J."/>
            <person name="Nusbaum C."/>
            <person name="Birren B."/>
        </authorList>
    </citation>
    <scope>NUCLEOTIDE SEQUENCE [LARGE SCALE GENOMIC DNA]</scope>
    <source>
        <strain evidence="2">INRA-310</strain>
    </source>
</reference>